<comment type="function">
    <text evidence="9">Component of the origin recognition complex (ORC) that binds origins of replication. DNA-binding is ATP-dependent. The specific DNA sequences that define origins of replication have not been identified yet. ORC is required to assemble the pre-replication complex necessary to initiate DNA replication. Binds histone H3 and H4 trimethylation marks H3K9me3, H3K27me3 and H4K20me3.</text>
</comment>
<keyword evidence="6" id="KW-0238">DNA-binding</keyword>
<dbReference type="GO" id="GO:0005656">
    <property type="term" value="C:nuclear pre-replicative complex"/>
    <property type="evidence" value="ECO:0007669"/>
    <property type="project" value="TreeGrafter"/>
</dbReference>
<keyword evidence="5" id="KW-0235">DNA replication</keyword>
<comment type="subcellular location">
    <subcellularLocation>
        <location evidence="1">Nucleus</location>
    </subcellularLocation>
</comment>
<evidence type="ECO:0000259" key="10">
    <source>
        <dbReference type="Pfam" id="PF07034"/>
    </source>
</evidence>
<dbReference type="GeneID" id="108875030"/>
<protein>
    <recommendedName>
        <fullName evidence="3">Origin recognition complex subunit 3</fullName>
    </recommendedName>
</protein>
<dbReference type="Pfam" id="PF07034">
    <property type="entry name" value="ORC3_N"/>
    <property type="match status" value="1"/>
</dbReference>
<gene>
    <name evidence="14" type="primary">orc3</name>
</gene>
<reference evidence="14" key="1">
    <citation type="submission" date="2025-08" db="UniProtKB">
        <authorList>
            <consortium name="RefSeq"/>
        </authorList>
    </citation>
    <scope>IDENTIFICATION</scope>
    <source>
        <tissue evidence="14">Brain</tissue>
    </source>
</reference>
<sequence>MSTSSVSKGCFVFKPSAKKKKTLSLVDYFTDGCEGAENSEVRFKLCQDLWDKIKADTEVLQDELNRKILDSLLDFTRKCSSTRQHSDWASQMRASEIPTAALVLGVNVPDHDMTFQSLSELLQQSVTPHVASVQAKECGALKHLMKRVLERLMDTVVTVDDEEEEGEEAEQTEQTSAQLHKSVHCSLGTLCDWYNTKTKVRPTGTPGKKRSSPAKDEQQQPPVVIIFKDLEAFNPRVLQDFILICSRYIERLPLMFIFGIATAPSTIQHMLPHSVSSLLCIELFQSLSCTQHLATVIDKLILTPKFPFKLNGKAMQVLISIFLYHDFSVRNFIKGIQLALLEHFHSQPLSVLCCRKKEALLHMTQLSHRDVERIRQLLSFKRYVEKQEQQEQVNLLKDDNHLKEVCQRLIKDLNKYHKNYYPVLRCLHTLTSSLPRYPLGKQIRELHLICLEKNVWENEDYQTAMKLLRMLAKDELITLLQRCAETLQSVKSKKMKNALVQLEELLTKFKQLDTAVETAPTVEESFTSPVKNLQKKTDLFQLQKTLLEMNETRRSKKLSPFEVLRNEALDFIDGLVRSYLSPPESQTLNEVCYYSSSATVRRHLNATPRTSIQAALSSPYYYLQNDNLKTEDGSVSNAAPDICIAYKLHLECGRLINLYDWLEAYATVVSAAEGNDPDSDNFGKVDEVKHARFIQAVSELEFLGFIKSTKQKTDHVARLTWGGC</sequence>
<dbReference type="KEGG" id="lcf:108875030"/>
<comment type="similarity">
    <text evidence="2">Belongs to the ORC3 family.</text>
</comment>
<feature type="domain" description="Origin recognition complex subunit 3 winged helix C-terminal" evidence="11">
    <location>
        <begin position="609"/>
        <end position="721"/>
    </location>
</feature>
<keyword evidence="7" id="KW-0539">Nucleus</keyword>
<dbReference type="AlphaFoldDB" id="A0AAJ8BJB1"/>
<evidence type="ECO:0000313" key="14">
    <source>
        <dbReference type="RefSeq" id="XP_050934097.1"/>
    </source>
</evidence>
<dbReference type="GO" id="GO:0005664">
    <property type="term" value="C:nuclear origin of replication recognition complex"/>
    <property type="evidence" value="ECO:0007669"/>
    <property type="project" value="InterPro"/>
</dbReference>
<dbReference type="Proteomes" id="UP000694890">
    <property type="component" value="Linkage group LG19"/>
</dbReference>
<dbReference type="InterPro" id="IPR045667">
    <property type="entry name" value="ORC3_N"/>
</dbReference>
<dbReference type="RefSeq" id="XP_050934097.1">
    <property type="nucleotide sequence ID" value="XM_051078140.1"/>
</dbReference>
<dbReference type="GO" id="GO:0006270">
    <property type="term" value="P:DNA replication initiation"/>
    <property type="evidence" value="ECO:0007669"/>
    <property type="project" value="TreeGrafter"/>
</dbReference>
<comment type="subunit">
    <text evidence="8">Component of ORC, a complex composed of at least 6 subunits: ORC1, ORC2, ORC3, ORC4, ORC5 and ORC6. ORC is regulated in a cell-cycle dependent manner. It is sequentially assembled at the exit from anaphase of mitosis and disassembled as cells enter S phase.</text>
</comment>
<dbReference type="InterPro" id="IPR040855">
    <property type="entry name" value="ORC_WH_C"/>
</dbReference>
<evidence type="ECO:0000256" key="2">
    <source>
        <dbReference type="ARBA" id="ARBA00010977"/>
    </source>
</evidence>
<dbReference type="Pfam" id="PF19675">
    <property type="entry name" value="ORC3_ins"/>
    <property type="match status" value="1"/>
</dbReference>
<dbReference type="PANTHER" id="PTHR12748">
    <property type="entry name" value="ORIGIN RECOGNITION COMPLEX SUBUNIT 3"/>
    <property type="match status" value="1"/>
</dbReference>
<dbReference type="CTD" id="23595"/>
<feature type="domain" description="Origin recognition complex subunit 3 insertion" evidence="12">
    <location>
        <begin position="364"/>
        <end position="596"/>
    </location>
</feature>
<feature type="domain" description="Origin recognition complex subunit 3 N-terminal" evidence="10">
    <location>
        <begin position="1"/>
        <end position="352"/>
    </location>
</feature>
<dbReference type="InterPro" id="IPR020795">
    <property type="entry name" value="ORC3"/>
</dbReference>
<evidence type="ECO:0000256" key="1">
    <source>
        <dbReference type="ARBA" id="ARBA00004123"/>
    </source>
</evidence>
<dbReference type="GO" id="GO:0031261">
    <property type="term" value="C:DNA replication preinitiation complex"/>
    <property type="evidence" value="ECO:0007669"/>
    <property type="project" value="TreeGrafter"/>
</dbReference>
<evidence type="ECO:0000256" key="7">
    <source>
        <dbReference type="ARBA" id="ARBA00023242"/>
    </source>
</evidence>
<evidence type="ECO:0000313" key="13">
    <source>
        <dbReference type="Proteomes" id="UP000694890"/>
    </source>
</evidence>
<accession>A0AAJ8BJB1</accession>
<evidence type="ECO:0000256" key="5">
    <source>
        <dbReference type="ARBA" id="ARBA00022705"/>
    </source>
</evidence>
<evidence type="ECO:0000259" key="11">
    <source>
        <dbReference type="Pfam" id="PF18137"/>
    </source>
</evidence>
<evidence type="ECO:0000259" key="12">
    <source>
        <dbReference type="Pfam" id="PF19675"/>
    </source>
</evidence>
<dbReference type="GO" id="GO:0003688">
    <property type="term" value="F:DNA replication origin binding"/>
    <property type="evidence" value="ECO:0007669"/>
    <property type="project" value="TreeGrafter"/>
</dbReference>
<evidence type="ECO:0000256" key="3">
    <source>
        <dbReference type="ARBA" id="ARBA00019085"/>
    </source>
</evidence>
<dbReference type="InterPro" id="IPR045663">
    <property type="entry name" value="ORC3_ins"/>
</dbReference>
<evidence type="ECO:0000256" key="6">
    <source>
        <dbReference type="ARBA" id="ARBA00023125"/>
    </source>
</evidence>
<keyword evidence="4" id="KW-0597">Phosphoprotein</keyword>
<dbReference type="PANTHER" id="PTHR12748:SF0">
    <property type="entry name" value="ORIGIN RECOGNITION COMPLEX SUBUNIT 3"/>
    <property type="match status" value="1"/>
</dbReference>
<evidence type="ECO:0000256" key="8">
    <source>
        <dbReference type="ARBA" id="ARBA00026084"/>
    </source>
</evidence>
<organism evidence="13 14">
    <name type="scientific">Lates calcarifer</name>
    <name type="common">Barramundi</name>
    <name type="synonym">Holocentrus calcarifer</name>
    <dbReference type="NCBI Taxonomy" id="8187"/>
    <lineage>
        <taxon>Eukaryota</taxon>
        <taxon>Metazoa</taxon>
        <taxon>Chordata</taxon>
        <taxon>Craniata</taxon>
        <taxon>Vertebrata</taxon>
        <taxon>Euteleostomi</taxon>
        <taxon>Actinopterygii</taxon>
        <taxon>Neopterygii</taxon>
        <taxon>Teleostei</taxon>
        <taxon>Neoteleostei</taxon>
        <taxon>Acanthomorphata</taxon>
        <taxon>Carangaria</taxon>
        <taxon>Carangaria incertae sedis</taxon>
        <taxon>Centropomidae</taxon>
        <taxon>Lates</taxon>
    </lineage>
</organism>
<name>A0AAJ8BJB1_LATCA</name>
<proteinExistence type="inferred from homology"/>
<evidence type="ECO:0000256" key="9">
    <source>
        <dbReference type="ARBA" id="ARBA00045241"/>
    </source>
</evidence>
<dbReference type="CDD" id="cd20704">
    <property type="entry name" value="Orc3"/>
    <property type="match status" value="2"/>
</dbReference>
<dbReference type="Pfam" id="PF18137">
    <property type="entry name" value="WHD_ORC"/>
    <property type="match status" value="1"/>
</dbReference>
<evidence type="ECO:0000256" key="4">
    <source>
        <dbReference type="ARBA" id="ARBA00022553"/>
    </source>
</evidence>